<dbReference type="Pfam" id="PF12502">
    <property type="entry name" value="DUF3710"/>
    <property type="match status" value="1"/>
</dbReference>
<gene>
    <name evidence="2" type="ORF">ET996_03305</name>
</gene>
<protein>
    <submittedName>
        <fullName evidence="2">DUF3710 domain-containing protein</fullName>
    </submittedName>
</protein>
<dbReference type="AlphaFoldDB" id="A0A4Q9KNG0"/>
<dbReference type="OrthoDB" id="8480367at2"/>
<evidence type="ECO:0000313" key="2">
    <source>
        <dbReference type="EMBL" id="TBT96004.1"/>
    </source>
</evidence>
<feature type="compositionally biased region" description="Acidic residues" evidence="1">
    <location>
        <begin position="36"/>
        <end position="47"/>
    </location>
</feature>
<dbReference type="Proteomes" id="UP000291933">
    <property type="component" value="Unassembled WGS sequence"/>
</dbReference>
<name>A0A4Q9KNG0_PROTD</name>
<keyword evidence="3" id="KW-1185">Reference proteome</keyword>
<reference evidence="2 3" key="1">
    <citation type="submission" date="2019-01" db="EMBL/GenBank/DDBJ databases">
        <title>Lactibacter flavus gen. nov., sp. nov., a novel bacterium of the family Propionibacteriaceae isolated from raw milk and dairy products.</title>
        <authorList>
            <person name="Huptas C."/>
            <person name="Wenning M."/>
            <person name="Breitenwieser F."/>
            <person name="Doll E."/>
            <person name="Von Neubeck M."/>
            <person name="Busse H.-J."/>
            <person name="Scherer S."/>
        </authorList>
    </citation>
    <scope>NUCLEOTIDE SEQUENCE [LARGE SCALE GENOMIC DNA]</scope>
    <source>
        <strain evidence="3">DSM 22130 / JCM 15804 / WR061</strain>
    </source>
</reference>
<evidence type="ECO:0000313" key="3">
    <source>
        <dbReference type="Proteomes" id="UP000291933"/>
    </source>
</evidence>
<organism evidence="2 3">
    <name type="scientific">Propioniciclava tarda</name>
    <dbReference type="NCBI Taxonomy" id="433330"/>
    <lineage>
        <taxon>Bacteria</taxon>
        <taxon>Bacillati</taxon>
        <taxon>Actinomycetota</taxon>
        <taxon>Actinomycetes</taxon>
        <taxon>Propionibacteriales</taxon>
        <taxon>Propionibacteriaceae</taxon>
        <taxon>Propioniciclava</taxon>
    </lineage>
</organism>
<evidence type="ECO:0000256" key="1">
    <source>
        <dbReference type="SAM" id="MobiDB-lite"/>
    </source>
</evidence>
<proteinExistence type="predicted"/>
<feature type="compositionally biased region" description="Basic and acidic residues" evidence="1">
    <location>
        <begin position="7"/>
        <end position="25"/>
    </location>
</feature>
<dbReference type="InterPro" id="IPR022183">
    <property type="entry name" value="DUF3710"/>
</dbReference>
<sequence>MAPRSGRRADRGVDVIFGRRDRAVQPDEADLTASEDGTEPETADGADEASTVSHDPRADGPFDASEVDLTGDAVSRLALGPLTITPFEGMGLQFQGDTQTQTIYSALAMHENSGLQLELFAAPTSGGLADELREDAVEEAEQQGGTAEVQDGPFGLELKRVLPMEGPEGEQLFHVSRVWLVDGPRWVLRGTVMGQAALVAGEEEPADVFAEFFRNVIVHRDDAPRVPGELITLVLPDLPGAEG</sequence>
<dbReference type="EMBL" id="SDMR01000002">
    <property type="protein sequence ID" value="TBT96004.1"/>
    <property type="molecule type" value="Genomic_DNA"/>
</dbReference>
<comment type="caution">
    <text evidence="2">The sequence shown here is derived from an EMBL/GenBank/DDBJ whole genome shotgun (WGS) entry which is preliminary data.</text>
</comment>
<accession>A0A4Q9KNG0</accession>
<feature type="region of interest" description="Disordered" evidence="1">
    <location>
        <begin position="1"/>
        <end position="65"/>
    </location>
</feature>